<keyword evidence="2 6" id="KW-0812">Transmembrane</keyword>
<evidence type="ECO:0000313" key="8">
    <source>
        <dbReference type="EMBL" id="POV96593.1"/>
    </source>
</evidence>
<dbReference type="InterPro" id="IPR045119">
    <property type="entry name" value="SUN1-5"/>
</dbReference>
<evidence type="ECO:0000256" key="6">
    <source>
        <dbReference type="SAM" id="Phobius"/>
    </source>
</evidence>
<keyword evidence="5" id="KW-0175">Coiled coil</keyword>
<dbReference type="PROSITE" id="PS51469">
    <property type="entry name" value="SUN"/>
    <property type="match status" value="1"/>
</dbReference>
<comment type="subcellular location">
    <subcellularLocation>
        <location evidence="1">Membrane</location>
    </subcellularLocation>
</comment>
<feature type="domain" description="SUN" evidence="7">
    <location>
        <begin position="141"/>
        <end position="304"/>
    </location>
</feature>
<evidence type="ECO:0000256" key="2">
    <source>
        <dbReference type="ARBA" id="ARBA00022692"/>
    </source>
</evidence>
<dbReference type="GO" id="GO:0043495">
    <property type="term" value="F:protein-membrane adaptor activity"/>
    <property type="evidence" value="ECO:0007669"/>
    <property type="project" value="TreeGrafter"/>
</dbReference>
<keyword evidence="4 6" id="KW-0472">Membrane</keyword>
<dbReference type="Gene3D" id="2.60.120.260">
    <property type="entry name" value="Galactose-binding domain-like"/>
    <property type="match status" value="1"/>
</dbReference>
<dbReference type="FunFam" id="2.60.120.260:FF:000335">
    <property type="entry name" value="Uncharacterized protein"/>
    <property type="match status" value="1"/>
</dbReference>
<dbReference type="PANTHER" id="PTHR12911">
    <property type="entry name" value="SAD1/UNC-84-LIKE PROTEIN-RELATED"/>
    <property type="match status" value="1"/>
</dbReference>
<gene>
    <name evidence="8" type="ORF">PSTT_15548</name>
</gene>
<comment type="caution">
    <text evidence="8">The sequence shown here is derived from an EMBL/GenBank/DDBJ whole genome shotgun (WGS) entry which is preliminary data.</text>
</comment>
<keyword evidence="3 6" id="KW-1133">Transmembrane helix</keyword>
<protein>
    <recommendedName>
        <fullName evidence="7">SUN domain-containing protein</fullName>
    </recommendedName>
</protein>
<sequence length="318" mass="35851">MHRKLSHNTRATHPKPVGKFGRKAAVAWKSLKGWLGLLALVFGLIFLTIVTRKQSSLNKNIIHLDQRLRDLQEEALKMVEKIENLAGSAVEGVKRSGFRESFVRAENCCEMTCPRLNSGHESPAKKEVIYPQKDFAAFSAGASIIEPLTSPTWNYHRKIQSSIIPFYRKFQKISGSPSLTVLVSDLSLGTCWPFRGTTGQIGIQLSRTIRIEGITISHVSRPLAYDIRTAPKEFELWGLDHGSQQGDLLIKGTYSIDGLTNIQEFTVPERKSQLYPQVLLKIKTNHGNPDLTCIYRVHVHGEEENQPERYSLDYLTPT</sequence>
<feature type="transmembrane region" description="Helical" evidence="6">
    <location>
        <begin position="31"/>
        <end position="50"/>
    </location>
</feature>
<dbReference type="GO" id="GO:0034993">
    <property type="term" value="C:meiotic nuclear membrane microtubule tethering complex"/>
    <property type="evidence" value="ECO:0007669"/>
    <property type="project" value="TreeGrafter"/>
</dbReference>
<dbReference type="PANTHER" id="PTHR12911:SF8">
    <property type="entry name" value="KLAROID PROTEIN-RELATED"/>
    <property type="match status" value="1"/>
</dbReference>
<evidence type="ECO:0000256" key="4">
    <source>
        <dbReference type="ARBA" id="ARBA00023136"/>
    </source>
</evidence>
<evidence type="ECO:0000256" key="3">
    <source>
        <dbReference type="ARBA" id="ARBA00022989"/>
    </source>
</evidence>
<proteinExistence type="predicted"/>
<accession>A0A2S4UH03</accession>
<dbReference type="EMBL" id="PKSL01000291">
    <property type="protein sequence ID" value="POV96593.1"/>
    <property type="molecule type" value="Genomic_DNA"/>
</dbReference>
<dbReference type="InterPro" id="IPR012919">
    <property type="entry name" value="SUN_dom"/>
</dbReference>
<dbReference type="Proteomes" id="UP000239156">
    <property type="component" value="Unassembled WGS sequence"/>
</dbReference>
<feature type="coiled-coil region" evidence="5">
    <location>
        <begin position="54"/>
        <end position="88"/>
    </location>
</feature>
<reference evidence="8" key="1">
    <citation type="submission" date="2017-12" db="EMBL/GenBank/DDBJ databases">
        <title>Gene loss provides genomic basis for host adaptation in cereal stripe rust fungi.</title>
        <authorList>
            <person name="Xia C."/>
        </authorList>
    </citation>
    <scope>NUCLEOTIDE SEQUENCE [LARGE SCALE GENOMIC DNA]</scope>
    <source>
        <strain evidence="8">93-210</strain>
    </source>
</reference>
<evidence type="ECO:0000256" key="1">
    <source>
        <dbReference type="ARBA" id="ARBA00004370"/>
    </source>
</evidence>
<organism evidence="8 9">
    <name type="scientific">Puccinia striiformis</name>
    <dbReference type="NCBI Taxonomy" id="27350"/>
    <lineage>
        <taxon>Eukaryota</taxon>
        <taxon>Fungi</taxon>
        <taxon>Dikarya</taxon>
        <taxon>Basidiomycota</taxon>
        <taxon>Pucciniomycotina</taxon>
        <taxon>Pucciniomycetes</taxon>
        <taxon>Pucciniales</taxon>
        <taxon>Pucciniaceae</taxon>
        <taxon>Puccinia</taxon>
    </lineage>
</organism>
<evidence type="ECO:0000313" key="9">
    <source>
        <dbReference type="Proteomes" id="UP000239156"/>
    </source>
</evidence>
<evidence type="ECO:0000259" key="7">
    <source>
        <dbReference type="PROSITE" id="PS51469"/>
    </source>
</evidence>
<dbReference type="AlphaFoldDB" id="A0A2S4UH03"/>
<evidence type="ECO:0000256" key="5">
    <source>
        <dbReference type="SAM" id="Coils"/>
    </source>
</evidence>
<dbReference type="VEuPathDB" id="FungiDB:PSHT_10875"/>
<keyword evidence="9" id="KW-1185">Reference proteome</keyword>
<dbReference type="Pfam" id="PF07738">
    <property type="entry name" value="Sad1_UNC"/>
    <property type="match status" value="1"/>
</dbReference>
<dbReference type="VEuPathDB" id="FungiDB:PSTT_15548"/>
<name>A0A2S4UH03_9BASI</name>